<evidence type="ECO:0000256" key="2">
    <source>
        <dbReference type="SAM" id="Phobius"/>
    </source>
</evidence>
<dbReference type="GeneTree" id="ENSGT00390000017041"/>
<sequence>LGLGMLLALPGALGSGDGAGSRSVTVVLLLLLLLLLITGLALAWHRLSRDSGGYYHPARLGTALWGHTRRLFWAYPPGHWLQTRFGLGSSDNAEEQEDVQDAEDVVGGVVEEAEPQEDEQHSHLEQEAPDTDAEAGSGGSAEALLSDLHAFSGSAAWDDSATAPGAQDLHVTAL</sequence>
<evidence type="ECO:0000313" key="4">
    <source>
        <dbReference type="Proteomes" id="UP000694398"/>
    </source>
</evidence>
<keyword evidence="2" id="KW-1133">Transmembrane helix</keyword>
<accession>A0A8C2W626</accession>
<dbReference type="Pfam" id="PF15713">
    <property type="entry name" value="PTPRCAP"/>
    <property type="match status" value="1"/>
</dbReference>
<dbReference type="Ensembl" id="ENSCLAT00000024803.1">
    <property type="protein sequence ID" value="ENSCLAP00000024566.1"/>
    <property type="gene ID" value="ENSCLAG00000016874.1"/>
</dbReference>
<reference evidence="3" key="2">
    <citation type="submission" date="2025-09" db="UniProtKB">
        <authorList>
            <consortium name="Ensembl"/>
        </authorList>
    </citation>
    <scope>IDENTIFICATION</scope>
</reference>
<feature type="transmembrane region" description="Helical" evidence="2">
    <location>
        <begin position="24"/>
        <end position="44"/>
    </location>
</feature>
<feature type="region of interest" description="Disordered" evidence="1">
    <location>
        <begin position="113"/>
        <end position="144"/>
    </location>
</feature>
<dbReference type="AlphaFoldDB" id="A0A8C2W626"/>
<dbReference type="GO" id="GO:0005886">
    <property type="term" value="C:plasma membrane"/>
    <property type="evidence" value="ECO:0007669"/>
    <property type="project" value="Ensembl"/>
</dbReference>
<dbReference type="InterPro" id="IPR016553">
    <property type="entry name" value="PTPRCAP"/>
</dbReference>
<dbReference type="Proteomes" id="UP000694398">
    <property type="component" value="Unassembled WGS sequence"/>
</dbReference>
<keyword evidence="4" id="KW-1185">Reference proteome</keyword>
<proteinExistence type="predicted"/>
<protein>
    <submittedName>
        <fullName evidence="3">Protein tyrosine phosphatase receptor type C associated protein</fullName>
    </submittedName>
</protein>
<name>A0A8C2W626_CHILA</name>
<dbReference type="OMA" id="YHPRHLM"/>
<dbReference type="PANTHER" id="PTHR15312:SF1">
    <property type="entry name" value="PROTEIN TYROSINE PHOSPHATASE RECEPTOR TYPE C-ASSOCIATED PROTEIN"/>
    <property type="match status" value="1"/>
</dbReference>
<dbReference type="PANTHER" id="PTHR15312">
    <property type="entry name" value="PROTEIN TYROSINE PHOSPHATASE RECEPTOR TYPE C-ASSOCIATED PROTEIN"/>
    <property type="match status" value="1"/>
</dbReference>
<keyword evidence="2" id="KW-0472">Membrane</keyword>
<reference evidence="3" key="1">
    <citation type="submission" date="2025-08" db="UniProtKB">
        <authorList>
            <consortium name="Ensembl"/>
        </authorList>
    </citation>
    <scope>IDENTIFICATION</scope>
</reference>
<evidence type="ECO:0000256" key="1">
    <source>
        <dbReference type="SAM" id="MobiDB-lite"/>
    </source>
</evidence>
<gene>
    <name evidence="3" type="primary">PTPRCAP</name>
</gene>
<evidence type="ECO:0000313" key="3">
    <source>
        <dbReference type="Ensembl" id="ENSCLAP00000024566.1"/>
    </source>
</evidence>
<keyword evidence="2" id="KW-0812">Transmembrane</keyword>
<organism evidence="3 4">
    <name type="scientific">Chinchilla lanigera</name>
    <name type="common">Long-tailed chinchilla</name>
    <name type="synonym">Chinchilla villidera</name>
    <dbReference type="NCBI Taxonomy" id="34839"/>
    <lineage>
        <taxon>Eukaryota</taxon>
        <taxon>Metazoa</taxon>
        <taxon>Chordata</taxon>
        <taxon>Craniata</taxon>
        <taxon>Vertebrata</taxon>
        <taxon>Euteleostomi</taxon>
        <taxon>Mammalia</taxon>
        <taxon>Eutheria</taxon>
        <taxon>Euarchontoglires</taxon>
        <taxon>Glires</taxon>
        <taxon>Rodentia</taxon>
        <taxon>Hystricomorpha</taxon>
        <taxon>Chinchillidae</taxon>
        <taxon>Chinchilla</taxon>
    </lineage>
</organism>